<evidence type="ECO:0000256" key="1">
    <source>
        <dbReference type="SAM" id="MobiDB-lite"/>
    </source>
</evidence>
<protein>
    <submittedName>
        <fullName evidence="2">(apollo) hypothetical protein</fullName>
    </submittedName>
</protein>
<comment type="caution">
    <text evidence="2">The sequence shown here is derived from an EMBL/GenBank/DDBJ whole genome shotgun (WGS) entry which is preliminary data.</text>
</comment>
<reference evidence="2" key="1">
    <citation type="submission" date="2021-04" db="EMBL/GenBank/DDBJ databases">
        <authorList>
            <person name="Tunstrom K."/>
        </authorList>
    </citation>
    <scope>NUCLEOTIDE SEQUENCE</scope>
</reference>
<feature type="compositionally biased region" description="Basic and acidic residues" evidence="1">
    <location>
        <begin position="72"/>
        <end position="81"/>
    </location>
</feature>
<proteinExistence type="predicted"/>
<sequence length="182" mass="20483">MSYEGNERRLQGLLENCSSASSCDFESEEEIDNVSQRSEESDSEQEGILDNLEEPESVPASNSRGTSYTSKDGTKWSKDCPRQSVRVRSENIITNATGVKGTAKLAKTEIETWSLFITDSMLNTVLRCTNIQIKDKREKHPKTNEQYHLKDATERTSSKGNTKEDCRSFRGTLTTISKTNGW</sequence>
<feature type="compositionally biased region" description="Polar residues" evidence="1">
    <location>
        <begin position="59"/>
        <end position="71"/>
    </location>
</feature>
<dbReference type="Proteomes" id="UP000691718">
    <property type="component" value="Unassembled WGS sequence"/>
</dbReference>
<keyword evidence="3" id="KW-1185">Reference proteome</keyword>
<gene>
    <name evidence="2" type="ORF">PAPOLLO_LOCUS1879</name>
</gene>
<dbReference type="AlphaFoldDB" id="A0A8S3W493"/>
<name>A0A8S3W493_PARAO</name>
<dbReference type="EMBL" id="CAJQZP010000126">
    <property type="protein sequence ID" value="CAG4939825.1"/>
    <property type="molecule type" value="Genomic_DNA"/>
</dbReference>
<feature type="region of interest" description="Disordered" evidence="1">
    <location>
        <begin position="19"/>
        <end position="81"/>
    </location>
</feature>
<feature type="compositionally biased region" description="Acidic residues" evidence="1">
    <location>
        <begin position="41"/>
        <end position="56"/>
    </location>
</feature>
<accession>A0A8S3W493</accession>
<organism evidence="2 3">
    <name type="scientific">Parnassius apollo</name>
    <name type="common">Apollo butterfly</name>
    <name type="synonym">Papilio apollo</name>
    <dbReference type="NCBI Taxonomy" id="110799"/>
    <lineage>
        <taxon>Eukaryota</taxon>
        <taxon>Metazoa</taxon>
        <taxon>Ecdysozoa</taxon>
        <taxon>Arthropoda</taxon>
        <taxon>Hexapoda</taxon>
        <taxon>Insecta</taxon>
        <taxon>Pterygota</taxon>
        <taxon>Neoptera</taxon>
        <taxon>Endopterygota</taxon>
        <taxon>Lepidoptera</taxon>
        <taxon>Glossata</taxon>
        <taxon>Ditrysia</taxon>
        <taxon>Papilionoidea</taxon>
        <taxon>Papilionidae</taxon>
        <taxon>Parnassiinae</taxon>
        <taxon>Parnassini</taxon>
        <taxon>Parnassius</taxon>
        <taxon>Parnassius</taxon>
    </lineage>
</organism>
<dbReference type="OrthoDB" id="10057959at2759"/>
<evidence type="ECO:0000313" key="2">
    <source>
        <dbReference type="EMBL" id="CAG4939825.1"/>
    </source>
</evidence>
<evidence type="ECO:0000313" key="3">
    <source>
        <dbReference type="Proteomes" id="UP000691718"/>
    </source>
</evidence>